<dbReference type="PANTHER" id="PTHR11439:SF495">
    <property type="entry name" value="REVERSE TRANSCRIPTASE, RNA-DEPENDENT DNA POLYMERASE-RELATED"/>
    <property type="match status" value="1"/>
</dbReference>
<dbReference type="EMBL" id="BQNB010009079">
    <property type="protein sequence ID" value="GJS58455.1"/>
    <property type="molecule type" value="Genomic_DNA"/>
</dbReference>
<comment type="caution">
    <text evidence="1">The sequence shown here is derived from an EMBL/GenBank/DDBJ whole genome shotgun (WGS) entry which is preliminary data.</text>
</comment>
<evidence type="ECO:0000313" key="1">
    <source>
        <dbReference type="EMBL" id="GJS58455.1"/>
    </source>
</evidence>
<proteinExistence type="predicted"/>
<dbReference type="Proteomes" id="UP001151760">
    <property type="component" value="Unassembled WGS sequence"/>
</dbReference>
<reference evidence="1" key="1">
    <citation type="journal article" date="2022" name="Int. J. Mol. Sci.">
        <title>Draft Genome of Tanacetum Coccineum: Genomic Comparison of Closely Related Tanacetum-Family Plants.</title>
        <authorList>
            <person name="Yamashiro T."/>
            <person name="Shiraishi A."/>
            <person name="Nakayama K."/>
            <person name="Satake H."/>
        </authorList>
    </citation>
    <scope>NUCLEOTIDE SEQUENCE</scope>
</reference>
<sequence>MGELTFFLGLQVKQKEDGIFISQDKYVTEILKKFGFSDVKTANTPTETQNPLLKDADGEDVDEHLYRSMIGSLMYLTSLRPDIMFTVCACERFQVNPKSSYLHAVKRIFRYLKGQPKLGLWYPKGSPFDLVAYTDIGYVRASLDRKSTIGAEYIAVSNCCGQVFWIQNQLLDYGYNFMQTNIHIDNESNICIVKNPVFHSKTRHIEIRHHFIRDSYEKKLIQMSNIHTDQNVVDLLTKAFDVSRF</sequence>
<dbReference type="CDD" id="cd09272">
    <property type="entry name" value="RNase_HI_RT_Ty1"/>
    <property type="match status" value="1"/>
</dbReference>
<dbReference type="PANTHER" id="PTHR11439">
    <property type="entry name" value="GAG-POL-RELATED RETROTRANSPOSON"/>
    <property type="match status" value="1"/>
</dbReference>
<evidence type="ECO:0008006" key="3">
    <source>
        <dbReference type="Google" id="ProtNLM"/>
    </source>
</evidence>
<gene>
    <name evidence="1" type="ORF">Tco_0653239</name>
</gene>
<evidence type="ECO:0000313" key="2">
    <source>
        <dbReference type="Proteomes" id="UP001151760"/>
    </source>
</evidence>
<name>A0ABQ4X014_9ASTR</name>
<accession>A0ABQ4X014</accession>
<organism evidence="1 2">
    <name type="scientific">Tanacetum coccineum</name>
    <dbReference type="NCBI Taxonomy" id="301880"/>
    <lineage>
        <taxon>Eukaryota</taxon>
        <taxon>Viridiplantae</taxon>
        <taxon>Streptophyta</taxon>
        <taxon>Embryophyta</taxon>
        <taxon>Tracheophyta</taxon>
        <taxon>Spermatophyta</taxon>
        <taxon>Magnoliopsida</taxon>
        <taxon>eudicotyledons</taxon>
        <taxon>Gunneridae</taxon>
        <taxon>Pentapetalae</taxon>
        <taxon>asterids</taxon>
        <taxon>campanulids</taxon>
        <taxon>Asterales</taxon>
        <taxon>Asteraceae</taxon>
        <taxon>Asteroideae</taxon>
        <taxon>Anthemideae</taxon>
        <taxon>Anthemidinae</taxon>
        <taxon>Tanacetum</taxon>
    </lineage>
</organism>
<reference evidence="1" key="2">
    <citation type="submission" date="2022-01" db="EMBL/GenBank/DDBJ databases">
        <authorList>
            <person name="Yamashiro T."/>
            <person name="Shiraishi A."/>
            <person name="Satake H."/>
            <person name="Nakayama K."/>
        </authorList>
    </citation>
    <scope>NUCLEOTIDE SEQUENCE</scope>
</reference>
<keyword evidence="2" id="KW-1185">Reference proteome</keyword>
<protein>
    <recommendedName>
        <fullName evidence="3">Reverse transcriptase Ty1/copia-type domain-containing protein</fullName>
    </recommendedName>
</protein>